<feature type="binding site" evidence="6">
    <location>
        <position position="42"/>
    </location>
    <ligand>
        <name>FAD</name>
        <dbReference type="ChEBI" id="CHEBI:57692"/>
    </ligand>
</feature>
<keyword evidence="5 6" id="KW-0560">Oxidoreductase</keyword>
<comment type="similarity">
    <text evidence="6">Belongs to the ferredoxin--NADP reductase type 2 family.</text>
</comment>
<dbReference type="SUPFAM" id="SSF51905">
    <property type="entry name" value="FAD/NAD(P)-binding domain"/>
    <property type="match status" value="1"/>
</dbReference>
<dbReference type="GO" id="GO:0050661">
    <property type="term" value="F:NADP binding"/>
    <property type="evidence" value="ECO:0007669"/>
    <property type="project" value="UniProtKB-UniRule"/>
</dbReference>
<dbReference type="RefSeq" id="WP_115752049.1">
    <property type="nucleotide sequence ID" value="NZ_LARY01000001.1"/>
</dbReference>
<evidence type="ECO:0000259" key="7">
    <source>
        <dbReference type="Pfam" id="PF07992"/>
    </source>
</evidence>
<evidence type="ECO:0000256" key="6">
    <source>
        <dbReference type="HAMAP-Rule" id="MF_01685"/>
    </source>
</evidence>
<dbReference type="InterPro" id="IPR023753">
    <property type="entry name" value="FAD/NAD-binding_dom"/>
</dbReference>
<sequence length="330" mass="36324">MSSLFDVTIIGAGPVGLYTAFYSGLRALKTKVIDAEPDVGGKIRYFYPDKKIHDVGGIAETTGYELVQNFKQQAETFEPEFVLGKRVTSLTKQPDETFLLQTEDGEYHYSKTVIIACGSGTYEVNPLVAKNADLHHAKTHYHLRDLEQFRNKKVVISGGGDAAIDAAFTLQPIAKSVDLIYRGENFKGYEKRATDLLASNIQVHLQHEITSLNEGNELETVTICAKPSGKEEKLSCEALFISHGVEVDFSFTKNWGLQTADWGIQVNPFMQTNIPGVYACGDAASYSRKIRIISAGLHEGAIAVNSAKQYLDPDAANEAMVSTHHEHFTS</sequence>
<keyword evidence="2 6" id="KW-0285">Flavoprotein</keyword>
<comment type="caution">
    <text evidence="8">The sequence shown here is derived from an EMBL/GenBank/DDBJ whole genome shotgun (WGS) entry which is preliminary data.</text>
</comment>
<dbReference type="InterPro" id="IPR036188">
    <property type="entry name" value="FAD/NAD-bd_sf"/>
</dbReference>
<feature type="binding site" evidence="6">
    <location>
        <position position="323"/>
    </location>
    <ligand>
        <name>FAD</name>
        <dbReference type="ChEBI" id="CHEBI:57692"/>
    </ligand>
</feature>
<evidence type="ECO:0000313" key="8">
    <source>
        <dbReference type="EMBL" id="RDX02371.1"/>
    </source>
</evidence>
<evidence type="ECO:0000256" key="3">
    <source>
        <dbReference type="ARBA" id="ARBA00022827"/>
    </source>
</evidence>
<keyword evidence="3 6" id="KW-0274">FAD</keyword>
<dbReference type="GO" id="GO:0050660">
    <property type="term" value="F:flavin adenine dinucleotide binding"/>
    <property type="evidence" value="ECO:0007669"/>
    <property type="project" value="UniProtKB-UniRule"/>
</dbReference>
<gene>
    <name evidence="8" type="ORF">UR08_02305</name>
</gene>
<dbReference type="Gene3D" id="3.50.50.60">
    <property type="entry name" value="FAD/NAD(P)-binding domain"/>
    <property type="match status" value="2"/>
</dbReference>
<feature type="binding site" evidence="6">
    <location>
        <position position="282"/>
    </location>
    <ligand>
        <name>FAD</name>
        <dbReference type="ChEBI" id="CHEBI:57692"/>
    </ligand>
</feature>
<comment type="cofactor">
    <cofactor evidence="6">
        <name>FAD</name>
        <dbReference type="ChEBI" id="CHEBI:57692"/>
    </cofactor>
    <text evidence="6">Binds 1 FAD per subunit.</text>
</comment>
<evidence type="ECO:0000313" key="9">
    <source>
        <dbReference type="Proteomes" id="UP000257055"/>
    </source>
</evidence>
<keyword evidence="9" id="KW-1185">Reference proteome</keyword>
<comment type="subunit">
    <text evidence="1 6">Homodimer.</text>
</comment>
<evidence type="ECO:0000256" key="4">
    <source>
        <dbReference type="ARBA" id="ARBA00022857"/>
    </source>
</evidence>
<evidence type="ECO:0000256" key="1">
    <source>
        <dbReference type="ARBA" id="ARBA00011738"/>
    </source>
</evidence>
<dbReference type="HAMAP" id="MF_01685">
    <property type="entry name" value="FENR2"/>
    <property type="match status" value="1"/>
</dbReference>
<dbReference type="GO" id="GO:0004324">
    <property type="term" value="F:ferredoxin-NADP+ reductase activity"/>
    <property type="evidence" value="ECO:0007669"/>
    <property type="project" value="UniProtKB-UniRule"/>
</dbReference>
<name>A0A3D8TTS2_9LIST</name>
<keyword evidence="4 6" id="KW-0521">NADP</keyword>
<accession>A0A3D8TTS2</accession>
<organism evidence="8 9">
    <name type="scientific">Listeria kieliensis</name>
    <dbReference type="NCBI Taxonomy" id="1621700"/>
    <lineage>
        <taxon>Bacteria</taxon>
        <taxon>Bacillati</taxon>
        <taxon>Bacillota</taxon>
        <taxon>Bacilli</taxon>
        <taxon>Bacillales</taxon>
        <taxon>Listeriaceae</taxon>
        <taxon>Listeria</taxon>
    </lineage>
</organism>
<dbReference type="EC" id="1.18.1.2" evidence="6"/>
<feature type="binding site" evidence="6">
    <location>
        <position position="34"/>
    </location>
    <ligand>
        <name>FAD</name>
        <dbReference type="ChEBI" id="CHEBI:57692"/>
    </ligand>
</feature>
<evidence type="ECO:0000256" key="2">
    <source>
        <dbReference type="ARBA" id="ARBA00022630"/>
    </source>
</evidence>
<reference evidence="9" key="1">
    <citation type="submission" date="2015-04" db="EMBL/GenBank/DDBJ databases">
        <authorList>
            <person name="Schardt J."/>
            <person name="Mueller-Herbst S."/>
            <person name="Scherer S."/>
            <person name="Huptas C."/>
        </authorList>
    </citation>
    <scope>NUCLEOTIDE SEQUENCE [LARGE SCALE GENOMIC DNA]</scope>
    <source>
        <strain evidence="9">Kiel-L1</strain>
    </source>
</reference>
<dbReference type="PRINTS" id="PR00368">
    <property type="entry name" value="FADPNR"/>
</dbReference>
<dbReference type="EMBL" id="LARY01000001">
    <property type="protein sequence ID" value="RDX02371.1"/>
    <property type="molecule type" value="Genomic_DNA"/>
</dbReference>
<feature type="binding site" evidence="6">
    <location>
        <position position="87"/>
    </location>
    <ligand>
        <name>FAD</name>
        <dbReference type="ChEBI" id="CHEBI:57692"/>
    </ligand>
</feature>
<comment type="caution">
    <text evidence="6">Lacks conserved residue(s) required for the propagation of feature annotation.</text>
</comment>
<dbReference type="InterPro" id="IPR022890">
    <property type="entry name" value="Fd--NADP_Rdtase_type_2"/>
</dbReference>
<dbReference type="PANTHER" id="PTHR48105">
    <property type="entry name" value="THIOREDOXIN REDUCTASE 1-RELATED-RELATED"/>
    <property type="match status" value="1"/>
</dbReference>
<feature type="domain" description="FAD/NAD(P)-binding" evidence="7">
    <location>
        <begin position="5"/>
        <end position="296"/>
    </location>
</feature>
<dbReference type="Proteomes" id="UP000257055">
    <property type="component" value="Unassembled WGS sequence"/>
</dbReference>
<dbReference type="Pfam" id="PF07992">
    <property type="entry name" value="Pyr_redox_2"/>
    <property type="match status" value="1"/>
</dbReference>
<proteinExistence type="inferred from homology"/>
<dbReference type="PRINTS" id="PR00469">
    <property type="entry name" value="PNDRDTASEII"/>
</dbReference>
<dbReference type="InterPro" id="IPR050097">
    <property type="entry name" value="Ferredoxin-NADP_redctase_2"/>
</dbReference>
<protein>
    <recommendedName>
        <fullName evidence="6">Ferredoxin--NADP reductase</fullName>
        <shortName evidence="6">FNR</shortName>
        <shortName evidence="6">Fd-NADP(+) reductase</shortName>
        <ecNumber evidence="6">1.18.1.2</ecNumber>
    </recommendedName>
</protein>
<evidence type="ECO:0000256" key="5">
    <source>
        <dbReference type="ARBA" id="ARBA00023002"/>
    </source>
</evidence>
<feature type="binding site" evidence="6">
    <location>
        <position position="47"/>
    </location>
    <ligand>
        <name>FAD</name>
        <dbReference type="ChEBI" id="CHEBI:57692"/>
    </ligand>
</feature>
<comment type="catalytic activity">
    <reaction evidence="6">
        <text>2 reduced [2Fe-2S]-[ferredoxin] + NADP(+) + H(+) = 2 oxidized [2Fe-2S]-[ferredoxin] + NADPH</text>
        <dbReference type="Rhea" id="RHEA:20125"/>
        <dbReference type="Rhea" id="RHEA-COMP:10000"/>
        <dbReference type="Rhea" id="RHEA-COMP:10001"/>
        <dbReference type="ChEBI" id="CHEBI:15378"/>
        <dbReference type="ChEBI" id="CHEBI:33737"/>
        <dbReference type="ChEBI" id="CHEBI:33738"/>
        <dbReference type="ChEBI" id="CHEBI:57783"/>
        <dbReference type="ChEBI" id="CHEBI:58349"/>
        <dbReference type="EC" id="1.18.1.2"/>
    </reaction>
</comment>
<dbReference type="AlphaFoldDB" id="A0A3D8TTS2"/>